<dbReference type="Gene3D" id="3.20.20.60">
    <property type="entry name" value="Phosphoenolpyruvate-binding domains"/>
    <property type="match status" value="1"/>
</dbReference>
<dbReference type="InterPro" id="IPR003700">
    <property type="entry name" value="Pantoate_hydroxy_MeTrfase"/>
</dbReference>
<sequence length="274" mass="29743">MKTKFDFIKMKESNDKITMVTAYDYPSAKLSQAANIDMILVGDSLGMVVLGYDSTVNVTLDDMIHHGKAVRRGAKDTFIVVDLPFMSYHISLEETLTNAKRVFQETGAQALKVEGGSKTIITVIEKLTEAGIPVVAHIGLTPQSVNVLGGFKVQGKDQANAERLIKEARAVEQAGAISCVLEGIPSELASVITKQLTIPTIGIGAGVDCDGQVLVYHDLLLYGVDRLPRFVKTYANLNQTTVGAVKSYIDEVKQEIFPADEHTYALNPETKLGE</sequence>
<keyword evidence="5" id="KW-0963">Cytoplasm</keyword>
<dbReference type="HAMAP" id="MF_00156">
    <property type="entry name" value="PanB"/>
    <property type="match status" value="1"/>
</dbReference>
<evidence type="ECO:0000313" key="7">
    <source>
        <dbReference type="Proteomes" id="UP001501734"/>
    </source>
</evidence>
<dbReference type="InterPro" id="IPR040442">
    <property type="entry name" value="Pyrv_kinase-like_dom_sf"/>
</dbReference>
<dbReference type="NCBIfam" id="NF001452">
    <property type="entry name" value="PRK00311.1"/>
    <property type="match status" value="1"/>
</dbReference>
<proteinExistence type="inferred from homology"/>
<keyword evidence="5" id="KW-0479">Metal-binding</keyword>
<evidence type="ECO:0000256" key="5">
    <source>
        <dbReference type="HAMAP-Rule" id="MF_00156"/>
    </source>
</evidence>
<dbReference type="EMBL" id="BAABDL010000085">
    <property type="protein sequence ID" value="GAA4071708.1"/>
    <property type="molecule type" value="Genomic_DNA"/>
</dbReference>
<dbReference type="RefSeq" id="WP_344912138.1">
    <property type="nucleotide sequence ID" value="NZ_BAABDL010000085.1"/>
</dbReference>
<comment type="catalytic activity">
    <reaction evidence="5">
        <text>(6R)-5,10-methylene-5,6,7,8-tetrahydrofolate + 3-methyl-2-oxobutanoate + H2O = 2-dehydropantoate + (6S)-5,6,7,8-tetrahydrofolate</text>
        <dbReference type="Rhea" id="RHEA:11824"/>
        <dbReference type="ChEBI" id="CHEBI:11561"/>
        <dbReference type="ChEBI" id="CHEBI:11851"/>
        <dbReference type="ChEBI" id="CHEBI:15377"/>
        <dbReference type="ChEBI" id="CHEBI:15636"/>
        <dbReference type="ChEBI" id="CHEBI:57453"/>
        <dbReference type="EC" id="2.1.2.11"/>
    </reaction>
</comment>
<comment type="caution">
    <text evidence="6">The sequence shown here is derived from an EMBL/GenBank/DDBJ whole genome shotgun (WGS) entry which is preliminary data.</text>
</comment>
<evidence type="ECO:0000256" key="3">
    <source>
        <dbReference type="ARBA" id="ARBA00022655"/>
    </source>
</evidence>
<evidence type="ECO:0000256" key="4">
    <source>
        <dbReference type="ARBA" id="ARBA00022679"/>
    </source>
</evidence>
<evidence type="ECO:0000256" key="2">
    <source>
        <dbReference type="ARBA" id="ARBA00011424"/>
    </source>
</evidence>
<feature type="binding site" evidence="5">
    <location>
        <position position="82"/>
    </location>
    <ligand>
        <name>Mg(2+)</name>
        <dbReference type="ChEBI" id="CHEBI:18420"/>
    </ligand>
</feature>
<organism evidence="6 7">
    <name type="scientific">Amphibacillus indicireducens</name>
    <dbReference type="NCBI Taxonomy" id="1076330"/>
    <lineage>
        <taxon>Bacteria</taxon>
        <taxon>Bacillati</taxon>
        <taxon>Bacillota</taxon>
        <taxon>Bacilli</taxon>
        <taxon>Bacillales</taxon>
        <taxon>Bacillaceae</taxon>
        <taxon>Amphibacillus</taxon>
    </lineage>
</organism>
<comment type="function">
    <text evidence="5">Catalyzes the reversible reaction in which hydroxymethyl group from 5,10-methylenetetrahydrofolate is transferred onto alpha-ketoisovalerate to form ketopantoate.</text>
</comment>
<reference evidence="7" key="1">
    <citation type="journal article" date="2019" name="Int. J. Syst. Evol. Microbiol.">
        <title>The Global Catalogue of Microorganisms (GCM) 10K type strain sequencing project: providing services to taxonomists for standard genome sequencing and annotation.</title>
        <authorList>
            <consortium name="The Broad Institute Genomics Platform"/>
            <consortium name="The Broad Institute Genome Sequencing Center for Infectious Disease"/>
            <person name="Wu L."/>
            <person name="Ma J."/>
        </authorList>
    </citation>
    <scope>NUCLEOTIDE SEQUENCE [LARGE SCALE GENOMIC DNA]</scope>
    <source>
        <strain evidence="7">JCM 17250</strain>
    </source>
</reference>
<keyword evidence="3 5" id="KW-0566">Pantothenate biosynthesis</keyword>
<keyword evidence="5" id="KW-0460">Magnesium</keyword>
<feature type="binding site" evidence="5">
    <location>
        <position position="82"/>
    </location>
    <ligand>
        <name>3-methyl-2-oxobutanoate</name>
        <dbReference type="ChEBI" id="CHEBI:11851"/>
    </ligand>
</feature>
<dbReference type="EC" id="2.1.2.11" evidence="5"/>
<feature type="binding site" evidence="5">
    <location>
        <position position="43"/>
    </location>
    <ligand>
        <name>Mg(2+)</name>
        <dbReference type="ChEBI" id="CHEBI:18420"/>
    </ligand>
</feature>
<comment type="subunit">
    <text evidence="2 5">Homodecamer; pentamer of dimers.</text>
</comment>
<feature type="binding site" evidence="5">
    <location>
        <begin position="43"/>
        <end position="44"/>
    </location>
    <ligand>
        <name>3-methyl-2-oxobutanoate</name>
        <dbReference type="ChEBI" id="CHEBI:11851"/>
    </ligand>
</feature>
<dbReference type="NCBIfam" id="TIGR00222">
    <property type="entry name" value="panB"/>
    <property type="match status" value="1"/>
</dbReference>
<keyword evidence="7" id="KW-1185">Reference proteome</keyword>
<comment type="pathway">
    <text evidence="5">Cofactor biosynthesis; (R)-pantothenate biosynthesis; (R)-pantoate from 3-methyl-2-oxobutanoate: step 1/2.</text>
</comment>
<evidence type="ECO:0000313" key="6">
    <source>
        <dbReference type="EMBL" id="GAA4071708.1"/>
    </source>
</evidence>
<comment type="subcellular location">
    <subcellularLocation>
        <location evidence="5">Cytoplasm</location>
    </subcellularLocation>
</comment>
<dbReference type="Pfam" id="PF02548">
    <property type="entry name" value="Pantoate_transf"/>
    <property type="match status" value="1"/>
</dbReference>
<dbReference type="PANTHER" id="PTHR20881">
    <property type="entry name" value="3-METHYL-2-OXOBUTANOATE HYDROXYMETHYLTRANSFERASE"/>
    <property type="match status" value="1"/>
</dbReference>
<feature type="binding site" evidence="5">
    <location>
        <position position="114"/>
    </location>
    <ligand>
        <name>Mg(2+)</name>
        <dbReference type="ChEBI" id="CHEBI:18420"/>
    </ligand>
</feature>
<feature type="binding site" evidence="5">
    <location>
        <position position="112"/>
    </location>
    <ligand>
        <name>3-methyl-2-oxobutanoate</name>
        <dbReference type="ChEBI" id="CHEBI:11851"/>
    </ligand>
</feature>
<protein>
    <recommendedName>
        <fullName evidence="5">3-methyl-2-oxobutanoate hydroxymethyltransferase</fullName>
        <ecNumber evidence="5">2.1.2.11</ecNumber>
    </recommendedName>
    <alternativeName>
        <fullName evidence="5">Ketopantoate hydroxymethyltransferase</fullName>
        <shortName evidence="5">KPHMT</shortName>
    </alternativeName>
</protein>
<keyword evidence="4 5" id="KW-0808">Transferase</keyword>
<evidence type="ECO:0000256" key="1">
    <source>
        <dbReference type="ARBA" id="ARBA00008676"/>
    </source>
</evidence>
<dbReference type="PIRSF" id="PIRSF000388">
    <property type="entry name" value="Pantoate_hydroxy_MeTrfase"/>
    <property type="match status" value="1"/>
</dbReference>
<gene>
    <name evidence="5 6" type="primary">panB</name>
    <name evidence="6" type="ORF">GCM10022410_16700</name>
</gene>
<comment type="cofactor">
    <cofactor evidence="5">
        <name>Mg(2+)</name>
        <dbReference type="ChEBI" id="CHEBI:18420"/>
    </cofactor>
    <text evidence="5">Binds 1 Mg(2+) ion per subunit.</text>
</comment>
<accession>A0ABP7VPW4</accession>
<dbReference type="Proteomes" id="UP001501734">
    <property type="component" value="Unassembled WGS sequence"/>
</dbReference>
<feature type="active site" description="Proton acceptor" evidence="5">
    <location>
        <position position="182"/>
    </location>
</feature>
<dbReference type="SUPFAM" id="SSF51621">
    <property type="entry name" value="Phosphoenolpyruvate/pyruvate domain"/>
    <property type="match status" value="1"/>
</dbReference>
<dbReference type="CDD" id="cd06557">
    <property type="entry name" value="KPHMT-like"/>
    <property type="match status" value="1"/>
</dbReference>
<dbReference type="InterPro" id="IPR015813">
    <property type="entry name" value="Pyrv/PenolPyrv_kinase-like_dom"/>
</dbReference>
<dbReference type="PANTHER" id="PTHR20881:SF0">
    <property type="entry name" value="3-METHYL-2-OXOBUTANOATE HYDROXYMETHYLTRANSFERASE"/>
    <property type="match status" value="1"/>
</dbReference>
<comment type="similarity">
    <text evidence="1 5">Belongs to the PanB family.</text>
</comment>
<name>A0ABP7VPW4_9BACI</name>